<evidence type="ECO:0000256" key="4">
    <source>
        <dbReference type="ARBA" id="ARBA00023136"/>
    </source>
</evidence>
<dbReference type="Gene3D" id="1.20.1250.20">
    <property type="entry name" value="MFS general substrate transporter like domains"/>
    <property type="match status" value="2"/>
</dbReference>
<accession>A0A6L7GMX2</accession>
<reference evidence="7 8" key="1">
    <citation type="submission" date="2019-11" db="EMBL/GenBank/DDBJ databases">
        <title>Gordonia sp. nov., a novel actinobacterium isolated from mangrove soil in Hainan.</title>
        <authorList>
            <person name="Huang X."/>
            <person name="Xie Y."/>
            <person name="Chu X."/>
            <person name="Xiao K."/>
        </authorList>
    </citation>
    <scope>NUCLEOTIDE SEQUENCE [LARGE SCALE GENOMIC DNA]</scope>
    <source>
        <strain evidence="7 8">HNM0687</strain>
    </source>
</reference>
<dbReference type="InterPro" id="IPR011701">
    <property type="entry name" value="MFS"/>
</dbReference>
<dbReference type="EMBL" id="WMBR01000001">
    <property type="protein sequence ID" value="MXP20952.1"/>
    <property type="molecule type" value="Genomic_DNA"/>
</dbReference>
<evidence type="ECO:0000256" key="1">
    <source>
        <dbReference type="ARBA" id="ARBA00004651"/>
    </source>
</evidence>
<keyword evidence="8" id="KW-1185">Reference proteome</keyword>
<dbReference type="SUPFAM" id="SSF103473">
    <property type="entry name" value="MFS general substrate transporter"/>
    <property type="match status" value="1"/>
</dbReference>
<dbReference type="InterPro" id="IPR036259">
    <property type="entry name" value="MFS_trans_sf"/>
</dbReference>
<feature type="transmembrane region" description="Helical" evidence="5">
    <location>
        <begin position="29"/>
        <end position="52"/>
    </location>
</feature>
<keyword evidence="4 5" id="KW-0472">Membrane</keyword>
<evidence type="ECO:0000256" key="2">
    <source>
        <dbReference type="ARBA" id="ARBA00022692"/>
    </source>
</evidence>
<dbReference type="RefSeq" id="WP_160901014.1">
    <property type="nucleotide sequence ID" value="NZ_CP102850.1"/>
</dbReference>
<comment type="caution">
    <text evidence="7">The sequence shown here is derived from an EMBL/GenBank/DDBJ whole genome shotgun (WGS) entry which is preliminary data.</text>
</comment>
<feature type="transmembrane region" description="Helical" evidence="5">
    <location>
        <begin position="224"/>
        <end position="244"/>
    </location>
</feature>
<feature type="transmembrane region" description="Helical" evidence="5">
    <location>
        <begin position="157"/>
        <end position="176"/>
    </location>
</feature>
<evidence type="ECO:0000259" key="6">
    <source>
        <dbReference type="PROSITE" id="PS50850"/>
    </source>
</evidence>
<keyword evidence="3 5" id="KW-1133">Transmembrane helix</keyword>
<organism evidence="7 8">
    <name type="scientific">Gordonia mangrovi</name>
    <dbReference type="NCBI Taxonomy" id="2665643"/>
    <lineage>
        <taxon>Bacteria</taxon>
        <taxon>Bacillati</taxon>
        <taxon>Actinomycetota</taxon>
        <taxon>Actinomycetes</taxon>
        <taxon>Mycobacteriales</taxon>
        <taxon>Gordoniaceae</taxon>
        <taxon>Gordonia</taxon>
    </lineage>
</organism>
<name>A0A6L7GMX2_9ACTN</name>
<dbReference type="GO" id="GO:0005886">
    <property type="term" value="C:plasma membrane"/>
    <property type="evidence" value="ECO:0007669"/>
    <property type="project" value="UniProtKB-SubCell"/>
</dbReference>
<evidence type="ECO:0000313" key="8">
    <source>
        <dbReference type="Proteomes" id="UP000475545"/>
    </source>
</evidence>
<dbReference type="GO" id="GO:0022857">
    <property type="term" value="F:transmembrane transporter activity"/>
    <property type="evidence" value="ECO:0007669"/>
    <property type="project" value="InterPro"/>
</dbReference>
<dbReference type="InterPro" id="IPR052714">
    <property type="entry name" value="MFS_Exporter"/>
</dbReference>
<evidence type="ECO:0000256" key="5">
    <source>
        <dbReference type="SAM" id="Phobius"/>
    </source>
</evidence>
<feature type="transmembrane region" description="Helical" evidence="5">
    <location>
        <begin position="93"/>
        <end position="118"/>
    </location>
</feature>
<gene>
    <name evidence="7" type="ORF">GIY30_06230</name>
</gene>
<dbReference type="PANTHER" id="PTHR23531:SF1">
    <property type="entry name" value="QUINOLENE RESISTANCE PROTEIN NORA"/>
    <property type="match status" value="1"/>
</dbReference>
<dbReference type="Pfam" id="PF07690">
    <property type="entry name" value="MFS_1"/>
    <property type="match status" value="1"/>
</dbReference>
<dbReference type="PROSITE" id="PS50850">
    <property type="entry name" value="MFS"/>
    <property type="match status" value="1"/>
</dbReference>
<dbReference type="AlphaFoldDB" id="A0A6L7GMX2"/>
<proteinExistence type="predicted"/>
<dbReference type="PANTHER" id="PTHR23531">
    <property type="entry name" value="QUINOLENE RESISTANCE PROTEIN NORA"/>
    <property type="match status" value="1"/>
</dbReference>
<evidence type="ECO:0000256" key="3">
    <source>
        <dbReference type="ARBA" id="ARBA00022989"/>
    </source>
</evidence>
<feature type="transmembrane region" description="Helical" evidence="5">
    <location>
        <begin position="130"/>
        <end position="151"/>
    </location>
</feature>
<feature type="transmembrane region" description="Helical" evidence="5">
    <location>
        <begin position="344"/>
        <end position="366"/>
    </location>
</feature>
<protein>
    <submittedName>
        <fullName evidence="7">MFS transporter</fullName>
    </submittedName>
</protein>
<feature type="transmembrane region" description="Helical" evidence="5">
    <location>
        <begin position="318"/>
        <end position="338"/>
    </location>
</feature>
<evidence type="ECO:0000313" key="7">
    <source>
        <dbReference type="EMBL" id="MXP20952.1"/>
    </source>
</evidence>
<feature type="transmembrane region" description="Helical" evidence="5">
    <location>
        <begin position="197"/>
        <end position="218"/>
    </location>
</feature>
<feature type="transmembrane region" description="Helical" evidence="5">
    <location>
        <begin position="256"/>
        <end position="273"/>
    </location>
</feature>
<comment type="subcellular location">
    <subcellularLocation>
        <location evidence="1">Cell membrane</location>
        <topology evidence="1">Multi-pass membrane protein</topology>
    </subcellularLocation>
</comment>
<feature type="domain" description="Major facilitator superfamily (MFS) profile" evidence="6">
    <location>
        <begin position="158"/>
        <end position="379"/>
    </location>
</feature>
<dbReference type="InterPro" id="IPR020846">
    <property type="entry name" value="MFS_dom"/>
</dbReference>
<keyword evidence="2 5" id="KW-0812">Transmembrane</keyword>
<feature type="transmembrane region" description="Helical" evidence="5">
    <location>
        <begin position="64"/>
        <end position="87"/>
    </location>
</feature>
<dbReference type="Proteomes" id="UP000475545">
    <property type="component" value="Unassembled WGS sequence"/>
</dbReference>
<sequence>MSNLVALMAATFLAFVNYAALLPVVPMWASSGGAGSVVVGATTGAMMAATVLTQLSMPWLFQHVSLRTMMVLGAVLLGVPTALYPLATEAAPIVLISVIRGVGFAFIVIAGAVIVADLAGPGKLASYSGYYGAAAALPNIGALAGGVWAVDVLGYDLVFYVAGAASLAGTVTACWLPGGVHGRFQRPSVSDVRPITVPIILFVMVAGSFGAATTFLSLSGPDAVTVAAALLAASIALVIGRLGAGFLGDRHAAGRLLVVSVLVAALGCTIIAISLGGPAWSLILGAALLGVGFGSCQNDSFVVTVQRLGAERSGTASIIWNIAYDGGLGLGAVGFGWFVARLGYAEAFLTMAASIAVVTLACARFVSTRPQHTTAGPQP</sequence>